<accession>A0AAD9VEK3</accession>
<evidence type="ECO:0000313" key="1">
    <source>
        <dbReference type="EMBL" id="KAK2571112.1"/>
    </source>
</evidence>
<evidence type="ECO:0000313" key="2">
    <source>
        <dbReference type="Proteomes" id="UP001249851"/>
    </source>
</evidence>
<keyword evidence="2" id="KW-1185">Reference proteome</keyword>
<protein>
    <submittedName>
        <fullName evidence="1">Uncharacterized protein</fullName>
    </submittedName>
</protein>
<dbReference type="EMBL" id="JARQWQ010000006">
    <property type="protein sequence ID" value="KAK2571112.1"/>
    <property type="molecule type" value="Genomic_DNA"/>
</dbReference>
<proteinExistence type="predicted"/>
<dbReference type="Proteomes" id="UP001249851">
    <property type="component" value="Unassembled WGS sequence"/>
</dbReference>
<reference evidence="1" key="1">
    <citation type="journal article" date="2023" name="G3 (Bethesda)">
        <title>Whole genome assembly and annotation of the endangered Caribbean coral Acropora cervicornis.</title>
        <authorList>
            <person name="Selwyn J.D."/>
            <person name="Vollmer S.V."/>
        </authorList>
    </citation>
    <scope>NUCLEOTIDE SEQUENCE</scope>
    <source>
        <strain evidence="1">K2</strain>
    </source>
</reference>
<reference evidence="1" key="2">
    <citation type="journal article" date="2023" name="Science">
        <title>Genomic signatures of disease resistance in endangered staghorn corals.</title>
        <authorList>
            <person name="Vollmer S.V."/>
            <person name="Selwyn J.D."/>
            <person name="Despard B.A."/>
            <person name="Roesel C.L."/>
        </authorList>
    </citation>
    <scope>NUCLEOTIDE SEQUENCE</scope>
    <source>
        <strain evidence="1">K2</strain>
    </source>
</reference>
<dbReference type="AlphaFoldDB" id="A0AAD9VEK3"/>
<gene>
    <name evidence="1" type="ORF">P5673_003672</name>
</gene>
<organism evidence="1 2">
    <name type="scientific">Acropora cervicornis</name>
    <name type="common">Staghorn coral</name>
    <dbReference type="NCBI Taxonomy" id="6130"/>
    <lineage>
        <taxon>Eukaryota</taxon>
        <taxon>Metazoa</taxon>
        <taxon>Cnidaria</taxon>
        <taxon>Anthozoa</taxon>
        <taxon>Hexacorallia</taxon>
        <taxon>Scleractinia</taxon>
        <taxon>Astrocoeniina</taxon>
        <taxon>Acroporidae</taxon>
        <taxon>Acropora</taxon>
    </lineage>
</organism>
<comment type="caution">
    <text evidence="1">The sequence shown here is derived from an EMBL/GenBank/DDBJ whole genome shotgun (WGS) entry which is preliminary data.</text>
</comment>
<name>A0AAD9VEK3_ACRCE</name>
<sequence length="64" mass="7244">MEEIQVRLIRKLYSSDLNVSPVARHLRVTAILSSGLMLSRIKNTWHFAAAIDAEGTFFLLSQDL</sequence>